<dbReference type="Proteomes" id="UP001501758">
    <property type="component" value="Unassembled WGS sequence"/>
</dbReference>
<dbReference type="EMBL" id="BAAAGE010000001">
    <property type="protein sequence ID" value="GAA0715906.1"/>
    <property type="molecule type" value="Genomic_DNA"/>
</dbReference>
<evidence type="ECO:0000313" key="2">
    <source>
        <dbReference type="Proteomes" id="UP001501758"/>
    </source>
</evidence>
<accession>A0ABN1IKA2</accession>
<keyword evidence="2" id="KW-1185">Reference proteome</keyword>
<dbReference type="InterPro" id="IPR036388">
    <property type="entry name" value="WH-like_DNA-bd_sf"/>
</dbReference>
<sequence>MKEISDQEMREGIISGNEIIIRRFYQKNFPIVKNYILLNGGCLEDTEDVFQDALLLLYLKLRNPEFMIRPPIQNYFYGVCRNMWLKTVNRNKKLLFMDLLNNDWNHEESTVIEKLFQKERKQLFHAYFANLQDTTKRLWQLIFEGKDYQEMARITGCTENYLRKKKSETKKRMIQNISKDPVFKELVKI</sequence>
<proteinExistence type="predicted"/>
<protein>
    <recommendedName>
        <fullName evidence="3">RNA polymerase sigma factor, sigma-70 family</fullName>
    </recommendedName>
</protein>
<evidence type="ECO:0008006" key="3">
    <source>
        <dbReference type="Google" id="ProtNLM"/>
    </source>
</evidence>
<gene>
    <name evidence="1" type="ORF">GCM10009430_10950</name>
</gene>
<dbReference type="InterPro" id="IPR013325">
    <property type="entry name" value="RNA_pol_sigma_r2"/>
</dbReference>
<organism evidence="1 2">
    <name type="scientific">Aquimarina litoralis</name>
    <dbReference type="NCBI Taxonomy" id="584605"/>
    <lineage>
        <taxon>Bacteria</taxon>
        <taxon>Pseudomonadati</taxon>
        <taxon>Bacteroidota</taxon>
        <taxon>Flavobacteriia</taxon>
        <taxon>Flavobacteriales</taxon>
        <taxon>Flavobacteriaceae</taxon>
        <taxon>Aquimarina</taxon>
    </lineage>
</organism>
<dbReference type="NCBIfam" id="TIGR02937">
    <property type="entry name" value="sigma70-ECF"/>
    <property type="match status" value="1"/>
</dbReference>
<name>A0ABN1IKA2_9FLAO</name>
<reference evidence="1 2" key="1">
    <citation type="journal article" date="2019" name="Int. J. Syst. Evol. Microbiol.">
        <title>The Global Catalogue of Microorganisms (GCM) 10K type strain sequencing project: providing services to taxonomists for standard genome sequencing and annotation.</title>
        <authorList>
            <consortium name="The Broad Institute Genomics Platform"/>
            <consortium name="The Broad Institute Genome Sequencing Center for Infectious Disease"/>
            <person name="Wu L."/>
            <person name="Ma J."/>
        </authorList>
    </citation>
    <scope>NUCLEOTIDE SEQUENCE [LARGE SCALE GENOMIC DNA]</scope>
    <source>
        <strain evidence="1 2">JCM 15974</strain>
    </source>
</reference>
<dbReference type="SUPFAM" id="SSF88659">
    <property type="entry name" value="Sigma3 and sigma4 domains of RNA polymerase sigma factors"/>
    <property type="match status" value="1"/>
</dbReference>
<comment type="caution">
    <text evidence="1">The sequence shown here is derived from an EMBL/GenBank/DDBJ whole genome shotgun (WGS) entry which is preliminary data.</text>
</comment>
<dbReference type="InterPro" id="IPR013324">
    <property type="entry name" value="RNA_pol_sigma_r3/r4-like"/>
</dbReference>
<dbReference type="SUPFAM" id="SSF88946">
    <property type="entry name" value="Sigma2 domain of RNA polymerase sigma factors"/>
    <property type="match status" value="1"/>
</dbReference>
<evidence type="ECO:0000313" key="1">
    <source>
        <dbReference type="EMBL" id="GAA0715906.1"/>
    </source>
</evidence>
<dbReference type="Gene3D" id="1.10.1740.10">
    <property type="match status" value="1"/>
</dbReference>
<dbReference type="InterPro" id="IPR014284">
    <property type="entry name" value="RNA_pol_sigma-70_dom"/>
</dbReference>
<dbReference type="RefSeq" id="WP_343911258.1">
    <property type="nucleotide sequence ID" value="NZ_BAAAGE010000001.1"/>
</dbReference>
<dbReference type="Gene3D" id="1.10.10.10">
    <property type="entry name" value="Winged helix-like DNA-binding domain superfamily/Winged helix DNA-binding domain"/>
    <property type="match status" value="1"/>
</dbReference>